<proteinExistence type="predicted"/>
<keyword evidence="3" id="KW-1185">Reference proteome</keyword>
<feature type="non-terminal residue" evidence="2">
    <location>
        <position position="1"/>
    </location>
</feature>
<feature type="domain" description="MULE transposase" evidence="1">
    <location>
        <begin position="4"/>
        <end position="65"/>
    </location>
</feature>
<dbReference type="EMBL" id="JAODUP010000019">
    <property type="protein sequence ID" value="KAK2168250.1"/>
    <property type="molecule type" value="Genomic_DNA"/>
</dbReference>
<reference evidence="2" key="1">
    <citation type="journal article" date="2023" name="Mol. Biol. Evol.">
        <title>Third-Generation Sequencing Reveals the Adaptive Role of the Epigenome in Three Deep-Sea Polychaetes.</title>
        <authorList>
            <person name="Perez M."/>
            <person name="Aroh O."/>
            <person name="Sun Y."/>
            <person name="Lan Y."/>
            <person name="Juniper S.K."/>
            <person name="Young C.R."/>
            <person name="Angers B."/>
            <person name="Qian P.Y."/>
        </authorList>
    </citation>
    <scope>NUCLEOTIDE SEQUENCE</scope>
    <source>
        <strain evidence="2">P08H-3</strain>
    </source>
</reference>
<sequence>LCESSVGCVYALLSDKSQSTYEELFTAILNRCSDLGFQPDPTIVIVDFEQAAINAITTTLGPHVHVQG</sequence>
<organism evidence="2 3">
    <name type="scientific">Paralvinella palmiformis</name>
    <dbReference type="NCBI Taxonomy" id="53620"/>
    <lineage>
        <taxon>Eukaryota</taxon>
        <taxon>Metazoa</taxon>
        <taxon>Spiralia</taxon>
        <taxon>Lophotrochozoa</taxon>
        <taxon>Annelida</taxon>
        <taxon>Polychaeta</taxon>
        <taxon>Sedentaria</taxon>
        <taxon>Canalipalpata</taxon>
        <taxon>Terebellida</taxon>
        <taxon>Terebelliformia</taxon>
        <taxon>Alvinellidae</taxon>
        <taxon>Paralvinella</taxon>
    </lineage>
</organism>
<evidence type="ECO:0000313" key="3">
    <source>
        <dbReference type="Proteomes" id="UP001208570"/>
    </source>
</evidence>
<dbReference type="Pfam" id="PF10551">
    <property type="entry name" value="MULE"/>
    <property type="match status" value="1"/>
</dbReference>
<accession>A0AAD9NFL6</accession>
<comment type="caution">
    <text evidence="2">The sequence shown here is derived from an EMBL/GenBank/DDBJ whole genome shotgun (WGS) entry which is preliminary data.</text>
</comment>
<evidence type="ECO:0000313" key="2">
    <source>
        <dbReference type="EMBL" id="KAK2168250.1"/>
    </source>
</evidence>
<gene>
    <name evidence="2" type="ORF">LSH36_19g13008</name>
</gene>
<dbReference type="Proteomes" id="UP001208570">
    <property type="component" value="Unassembled WGS sequence"/>
</dbReference>
<dbReference type="InterPro" id="IPR018289">
    <property type="entry name" value="MULE_transposase_dom"/>
</dbReference>
<name>A0AAD9NFL6_9ANNE</name>
<protein>
    <recommendedName>
        <fullName evidence="1">MULE transposase domain-containing protein</fullName>
    </recommendedName>
</protein>
<dbReference type="AlphaFoldDB" id="A0AAD9NFL6"/>
<evidence type="ECO:0000259" key="1">
    <source>
        <dbReference type="Pfam" id="PF10551"/>
    </source>
</evidence>